<feature type="domain" description="Ferrous iron transporter FeoA-like" evidence="2">
    <location>
        <begin position="5"/>
        <end position="75"/>
    </location>
</feature>
<accession>A0A832YXE6</accession>
<evidence type="ECO:0000313" key="3">
    <source>
        <dbReference type="EMBL" id="HIP56833.1"/>
    </source>
</evidence>
<dbReference type="SMART" id="SM00899">
    <property type="entry name" value="FeoA"/>
    <property type="match status" value="1"/>
</dbReference>
<evidence type="ECO:0000313" key="4">
    <source>
        <dbReference type="Proteomes" id="UP000605805"/>
    </source>
</evidence>
<dbReference type="AlphaFoldDB" id="A0A832YXE6"/>
<dbReference type="SUPFAM" id="SSF50037">
    <property type="entry name" value="C-terminal domain of transcriptional repressors"/>
    <property type="match status" value="1"/>
</dbReference>
<dbReference type="PANTHER" id="PTHR43151:SF2">
    <property type="entry name" value="FE(2+) TRANSPORT PROTEIN A-RELATED"/>
    <property type="match status" value="1"/>
</dbReference>
<dbReference type="PANTHER" id="PTHR43151">
    <property type="entry name" value="FEOA FAMILY PROTEIN"/>
    <property type="match status" value="1"/>
</dbReference>
<dbReference type="Proteomes" id="UP000605805">
    <property type="component" value="Unassembled WGS sequence"/>
</dbReference>
<comment type="caution">
    <text evidence="3">The sequence shown here is derived from an EMBL/GenBank/DDBJ whole genome shotgun (WGS) entry which is preliminary data.</text>
</comment>
<dbReference type="Pfam" id="PF04023">
    <property type="entry name" value="FeoA"/>
    <property type="match status" value="1"/>
</dbReference>
<dbReference type="GO" id="GO:0046914">
    <property type="term" value="F:transition metal ion binding"/>
    <property type="evidence" value="ECO:0007669"/>
    <property type="project" value="InterPro"/>
</dbReference>
<evidence type="ECO:0000256" key="1">
    <source>
        <dbReference type="ARBA" id="ARBA00023004"/>
    </source>
</evidence>
<dbReference type="InterPro" id="IPR008988">
    <property type="entry name" value="Transcriptional_repressor_C"/>
</dbReference>
<evidence type="ECO:0000259" key="2">
    <source>
        <dbReference type="SMART" id="SM00899"/>
    </source>
</evidence>
<protein>
    <submittedName>
        <fullName evidence="3">Ferrous iron transport protein A</fullName>
    </submittedName>
</protein>
<gene>
    <name evidence="3" type="ORF">EYH02_02020</name>
</gene>
<dbReference type="InterPro" id="IPR038157">
    <property type="entry name" value="FeoA_core_dom"/>
</dbReference>
<dbReference type="Gene3D" id="2.30.30.90">
    <property type="match status" value="1"/>
</dbReference>
<keyword evidence="1" id="KW-0408">Iron</keyword>
<dbReference type="InterPro" id="IPR007167">
    <property type="entry name" value="Fe-transptr_FeoA-like"/>
</dbReference>
<proteinExistence type="predicted"/>
<dbReference type="EMBL" id="DQTV01000039">
    <property type="protein sequence ID" value="HIP56833.1"/>
    <property type="molecule type" value="Genomic_DNA"/>
</dbReference>
<organism evidence="3 4">
    <name type="scientific">Ignisphaera aggregans</name>
    <dbReference type="NCBI Taxonomy" id="334771"/>
    <lineage>
        <taxon>Archaea</taxon>
        <taxon>Thermoproteota</taxon>
        <taxon>Thermoprotei</taxon>
        <taxon>Desulfurococcales</taxon>
        <taxon>Desulfurococcaceae</taxon>
        <taxon>Ignisphaera</taxon>
    </lineage>
</organism>
<dbReference type="InterPro" id="IPR053184">
    <property type="entry name" value="FeoA-like"/>
</dbReference>
<name>A0A832YXE6_9CREN</name>
<sequence>MDQVVDLSSLPPGTRAKVVDIVAGAGLRARLLQMGLTPGTELEIVDRHGGVIVIRFRGTVLGISKGIAKKIFVSPL</sequence>
<reference evidence="3" key="1">
    <citation type="journal article" date="2020" name="ISME J.">
        <title>Gammaproteobacteria mediating utilization of methyl-, sulfur- and petroleum organic compounds in deep ocean hydrothermal plumes.</title>
        <authorList>
            <person name="Zhou Z."/>
            <person name="Liu Y."/>
            <person name="Pan J."/>
            <person name="Cron B.R."/>
            <person name="Toner B.M."/>
            <person name="Anantharaman K."/>
            <person name="Breier J.A."/>
            <person name="Dick G.J."/>
            <person name="Li M."/>
        </authorList>
    </citation>
    <scope>NUCLEOTIDE SEQUENCE</scope>
    <source>
        <strain evidence="3">SZUA-1435</strain>
    </source>
</reference>